<dbReference type="OrthoDB" id="2216at2157"/>
<dbReference type="InterPro" id="IPR019858">
    <property type="entry name" value="CRISPR-assoc_Cas1_HMARI/TNEAP"/>
</dbReference>
<keyword evidence="6 9" id="KW-0051">Antiviral defense</keyword>
<proteinExistence type="inferred from homology"/>
<comment type="subunit">
    <text evidence="9">Homodimer, forms a heterotetramer with a Cas2 homodimer.</text>
</comment>
<feature type="binding site" evidence="9">
    <location>
        <position position="222"/>
    </location>
    <ligand>
        <name>Mn(2+)</name>
        <dbReference type="ChEBI" id="CHEBI:29035"/>
    </ligand>
</feature>
<comment type="function">
    <text evidence="9">CRISPR (clustered regularly interspaced short palindromic repeat), is an adaptive immune system that provides protection against mobile genetic elements (viruses, transposable elements and conjugative plasmids). CRISPR clusters contain spacers, sequences complementary to antecedent mobile elements, and target invading nucleic acids. CRISPR clusters are transcribed and processed into CRISPR RNA (crRNA). Acts as a dsDNA endonuclease. Involved in the integration of spacer DNA into the CRISPR cassette.</text>
</comment>
<feature type="binding site" evidence="9">
    <location>
        <position position="237"/>
    </location>
    <ligand>
        <name>Mn(2+)</name>
        <dbReference type="ChEBI" id="CHEBI:29035"/>
    </ligand>
</feature>
<dbReference type="GO" id="GO:0046872">
    <property type="term" value="F:metal ion binding"/>
    <property type="evidence" value="ECO:0007669"/>
    <property type="project" value="UniProtKB-UniRule"/>
</dbReference>
<evidence type="ECO:0000256" key="7">
    <source>
        <dbReference type="ARBA" id="ARBA00023125"/>
    </source>
</evidence>
<evidence type="ECO:0000256" key="6">
    <source>
        <dbReference type="ARBA" id="ARBA00023118"/>
    </source>
</evidence>
<accession>A0A0F7P9C5</accession>
<evidence type="ECO:0000313" key="10">
    <source>
        <dbReference type="EMBL" id="AKH97362.1"/>
    </source>
</evidence>
<sequence>MNDNYHIFSDGRVERHNDTVRLITEDDEKKYLPIENAEALFLHGQIDFNTRLISFLDDHGVAMHVFGWNDYYAGSVMPERGQTSGQTVVKQVRAYDDPDHRLDIATEFVSGSIHNMRANVAYYDNRGFDFAEALGDLGHRREEISSVDAIDEAMGVEAGARRAYYATFDEILPDGFVFNGRKYNPPNNKVNSLISFGNSLVYASVVSAIRATALDPTISYLHEPGERRYSLALDIADLFKPLLTDRVLFRLVNRGQLSADDFDTELNSCLLTESGRKTYSKEFEKTLEETIEHPNLNRKVSYQYLLRLEAYKLKKHLLTGEAYEPFERWW</sequence>
<dbReference type="HOGENOM" id="CLU_052779_2_0_2"/>
<keyword evidence="5 9" id="KW-0460">Magnesium</keyword>
<keyword evidence="13" id="KW-1185">Reference proteome</keyword>
<dbReference type="Proteomes" id="UP000069906">
    <property type="component" value="Chromosome"/>
</dbReference>
<evidence type="ECO:0000313" key="11">
    <source>
        <dbReference type="EMBL" id="ALG81764.1"/>
    </source>
</evidence>
<evidence type="ECO:0000313" key="12">
    <source>
        <dbReference type="Proteomes" id="UP000060390"/>
    </source>
</evidence>
<reference evidence="10 13" key="1">
    <citation type="journal article" date="2015" name="ISME J.">
        <title>Elemental sulfur and acetate can support life of a novel strictly anaerobic haloarchaeon.</title>
        <authorList>
            <person name="Sorokin D.Y."/>
            <person name="Kublanov I.V."/>
            <person name="Gavrilov S.N."/>
            <person name="Rojo D."/>
            <person name="Roman P."/>
            <person name="Golyshin P.N."/>
            <person name="Slepak V.Z."/>
            <person name="Smedile F."/>
            <person name="Ferrer M."/>
            <person name="Messina E."/>
            <person name="La Cono V."/>
            <person name="Yakimov M.M."/>
        </authorList>
    </citation>
    <scope>NUCLEOTIDE SEQUENCE [LARGE SCALE GENOMIC DNA]</scope>
    <source>
        <strain evidence="10 13">HSR2</strain>
    </source>
</reference>
<dbReference type="RefSeq" id="WP_050048134.1">
    <property type="nucleotide sequence ID" value="NZ_CP008874.1"/>
</dbReference>
<dbReference type="EMBL" id="CP008874">
    <property type="protein sequence ID" value="AKH97362.1"/>
    <property type="molecule type" value="Genomic_DNA"/>
</dbReference>
<evidence type="ECO:0000256" key="4">
    <source>
        <dbReference type="ARBA" id="ARBA00022801"/>
    </source>
</evidence>
<keyword evidence="2 9" id="KW-0479">Metal-binding</keyword>
<keyword evidence="8 9" id="KW-0464">Manganese</keyword>
<dbReference type="GO" id="GO:0043571">
    <property type="term" value="P:maintenance of CRISPR repeat elements"/>
    <property type="evidence" value="ECO:0007669"/>
    <property type="project" value="UniProtKB-UniRule"/>
</dbReference>
<dbReference type="NCBIfam" id="TIGR03641">
    <property type="entry name" value="cas1_HMARI"/>
    <property type="match status" value="1"/>
</dbReference>
<dbReference type="Gene3D" id="3.100.10.20">
    <property type="entry name" value="CRISPR-associated endonuclease Cas1, N-terminal domain"/>
    <property type="match status" value="1"/>
</dbReference>
<dbReference type="NCBIfam" id="TIGR00287">
    <property type="entry name" value="cas1"/>
    <property type="match status" value="1"/>
</dbReference>
<keyword evidence="7 9" id="KW-0238">DNA-binding</keyword>
<dbReference type="PANTHER" id="PTHR43219:SF2">
    <property type="entry name" value="CRISPR-ASSOCIATED ENDONUCLEASE CAS1"/>
    <property type="match status" value="1"/>
</dbReference>
<dbReference type="HAMAP" id="MF_01470">
    <property type="entry name" value="Cas1"/>
    <property type="match status" value="1"/>
</dbReference>
<reference evidence="12" key="2">
    <citation type="submission" date="2015-05" db="EMBL/GenBank/DDBJ databases">
        <title>Complete genome sequence of Halanaeroarchaeum sulfurireducens type strain M27-SA2, a sulfate-reducer haloarchaeon from marine anoxic lake Medee.</title>
        <authorList>
            <person name="Messina E."/>
            <person name="Kublanov I.V."/>
            <person name="Toshchakov S."/>
            <person name="Arcadi E."/>
            <person name="La Spada G."/>
            <person name="La Cono V."/>
            <person name="Yakimov M.M."/>
        </authorList>
    </citation>
    <scope>NUCLEOTIDE SEQUENCE [LARGE SCALE GENOMIC DNA]</scope>
    <source>
        <strain evidence="12">M27-SA2</strain>
    </source>
</reference>
<dbReference type="EMBL" id="CP011564">
    <property type="protein sequence ID" value="ALG81764.1"/>
    <property type="molecule type" value="Genomic_DNA"/>
</dbReference>
<dbReference type="AlphaFoldDB" id="A0A0F7P9C5"/>
<protein>
    <recommendedName>
        <fullName evidence="9">CRISPR-associated endonuclease Cas1</fullName>
        <ecNumber evidence="9">3.1.-.-</ecNumber>
    </recommendedName>
</protein>
<comment type="cofactor">
    <cofactor evidence="9">
        <name>Mg(2+)</name>
        <dbReference type="ChEBI" id="CHEBI:18420"/>
    </cofactor>
    <cofactor evidence="9">
        <name>Mn(2+)</name>
        <dbReference type="ChEBI" id="CHEBI:29035"/>
    </cofactor>
</comment>
<evidence type="ECO:0000256" key="9">
    <source>
        <dbReference type="HAMAP-Rule" id="MF_01470"/>
    </source>
</evidence>
<dbReference type="GO" id="GO:0051607">
    <property type="term" value="P:defense response to virus"/>
    <property type="evidence" value="ECO:0007669"/>
    <property type="project" value="UniProtKB-UniRule"/>
</dbReference>
<dbReference type="GO" id="GO:0003677">
    <property type="term" value="F:DNA binding"/>
    <property type="evidence" value="ECO:0007669"/>
    <property type="project" value="UniProtKB-KW"/>
</dbReference>
<evidence type="ECO:0000256" key="3">
    <source>
        <dbReference type="ARBA" id="ARBA00022759"/>
    </source>
</evidence>
<gene>
    <name evidence="9" type="primary">cas1</name>
    <name evidence="11" type="ORF">HLASA_0866</name>
    <name evidence="10" type="ORF">HLASF_0869</name>
</gene>
<dbReference type="GeneID" id="26010225"/>
<dbReference type="InterPro" id="IPR042206">
    <property type="entry name" value="CRISPR-assoc_Cas1_C"/>
</dbReference>
<evidence type="ECO:0000256" key="5">
    <source>
        <dbReference type="ARBA" id="ARBA00022842"/>
    </source>
</evidence>
<comment type="similarity">
    <text evidence="9">Belongs to the CRISPR-associated endonuclease Cas1 family.</text>
</comment>
<keyword evidence="1 9" id="KW-0540">Nuclease</keyword>
<dbReference type="EC" id="3.1.-.-" evidence="9"/>
<keyword evidence="3 9" id="KW-0255">Endonuclease</keyword>
<dbReference type="InterPro" id="IPR042211">
    <property type="entry name" value="CRISPR-assoc_Cas1_N"/>
</dbReference>
<name>A0A0F7P9C5_9EURY</name>
<dbReference type="CDD" id="cd09722">
    <property type="entry name" value="Cas1_I-B"/>
    <property type="match status" value="1"/>
</dbReference>
<keyword evidence="4 9" id="KW-0378">Hydrolase</keyword>
<dbReference type="Pfam" id="PF01867">
    <property type="entry name" value="Cas_Cas1"/>
    <property type="match status" value="1"/>
</dbReference>
<dbReference type="KEGG" id="hsu:HLASF_0869"/>
<organism evidence="10 13">
    <name type="scientific">Halanaeroarchaeum sulfurireducens</name>
    <dbReference type="NCBI Taxonomy" id="1604004"/>
    <lineage>
        <taxon>Archaea</taxon>
        <taxon>Methanobacteriati</taxon>
        <taxon>Methanobacteriota</taxon>
        <taxon>Stenosarchaea group</taxon>
        <taxon>Halobacteria</taxon>
        <taxon>Halobacteriales</taxon>
        <taxon>Halobacteriaceae</taxon>
        <taxon>Halanaeroarchaeum</taxon>
    </lineage>
</organism>
<evidence type="ECO:0000256" key="2">
    <source>
        <dbReference type="ARBA" id="ARBA00022723"/>
    </source>
</evidence>
<dbReference type="Gene3D" id="1.20.120.920">
    <property type="entry name" value="CRISPR-associated endonuclease Cas1, C-terminal domain"/>
    <property type="match status" value="1"/>
</dbReference>
<dbReference type="Proteomes" id="UP000060390">
    <property type="component" value="Chromosome"/>
</dbReference>
<dbReference type="STRING" id="1604004.HLASA_0866"/>
<dbReference type="PANTHER" id="PTHR43219">
    <property type="entry name" value="CRISPR-ASSOCIATED ENDONUCLEASE CAS1"/>
    <property type="match status" value="1"/>
</dbReference>
<dbReference type="GO" id="GO:0004520">
    <property type="term" value="F:DNA endonuclease activity"/>
    <property type="evidence" value="ECO:0007669"/>
    <property type="project" value="InterPro"/>
</dbReference>
<reference evidence="11 12" key="3">
    <citation type="journal article" date="2016" name="Stand. Genomic Sci.">
        <title>Complete genome sequence of 'Halanaeroarchaeum sulfurireducens' M27-SA2, a sulfur-reducing and acetate-oxidizing haloarchaeon from the deep-sea hypersaline anoxic lake Medee.</title>
        <authorList>
            <person name="Messina E."/>
            <person name="Sorokin D.Y."/>
            <person name="Kublanov I.V."/>
            <person name="Toshchakov S."/>
            <person name="Lopatina A."/>
            <person name="Arcadi E."/>
            <person name="Smedile F."/>
            <person name="La Spada G."/>
            <person name="La Cono V."/>
            <person name="Yakimov M.M."/>
        </authorList>
    </citation>
    <scope>NUCLEOTIDE SEQUENCE [LARGE SCALE GENOMIC DNA]</scope>
    <source>
        <strain evidence="11 12">M27-SA2</strain>
    </source>
</reference>
<evidence type="ECO:0000313" key="13">
    <source>
        <dbReference type="Proteomes" id="UP000069906"/>
    </source>
</evidence>
<feature type="binding site" evidence="9">
    <location>
        <position position="157"/>
    </location>
    <ligand>
        <name>Mn(2+)</name>
        <dbReference type="ChEBI" id="CHEBI:29035"/>
    </ligand>
</feature>
<dbReference type="PATRIC" id="fig|1604004.4.peg.906"/>
<evidence type="ECO:0000256" key="1">
    <source>
        <dbReference type="ARBA" id="ARBA00022722"/>
    </source>
</evidence>
<dbReference type="KEGG" id="hsf:HLASA_0866"/>
<dbReference type="InterPro" id="IPR002729">
    <property type="entry name" value="CRISPR-assoc_Cas1"/>
</dbReference>
<evidence type="ECO:0000256" key="8">
    <source>
        <dbReference type="ARBA" id="ARBA00023211"/>
    </source>
</evidence>
<dbReference type="GO" id="GO:0016787">
    <property type="term" value="F:hydrolase activity"/>
    <property type="evidence" value="ECO:0007669"/>
    <property type="project" value="UniProtKB-KW"/>
</dbReference>